<protein>
    <recommendedName>
        <fullName evidence="1">Probable queuosine precursor transporter</fullName>
        <shortName evidence="1">Q precursor transporter</shortName>
    </recommendedName>
</protein>
<reference evidence="3" key="1">
    <citation type="journal article" date="2019" name="Int. J. Syst. Evol. Microbiol.">
        <title>The Global Catalogue of Microorganisms (GCM) 10K type strain sequencing project: providing services to taxonomists for standard genome sequencing and annotation.</title>
        <authorList>
            <consortium name="The Broad Institute Genomics Platform"/>
            <consortium name="The Broad Institute Genome Sequencing Center for Infectious Disease"/>
            <person name="Wu L."/>
            <person name="Ma J."/>
        </authorList>
    </citation>
    <scope>NUCLEOTIDE SEQUENCE [LARGE SCALE GENOMIC DNA]</scope>
    <source>
        <strain evidence="3">JCM 16082</strain>
    </source>
</reference>
<dbReference type="InterPro" id="IPR003744">
    <property type="entry name" value="YhhQ"/>
</dbReference>
<proteinExistence type="inferred from homology"/>
<dbReference type="EMBL" id="BAAAFG010000002">
    <property type="protein sequence ID" value="GAA0871358.1"/>
    <property type="molecule type" value="Genomic_DNA"/>
</dbReference>
<feature type="transmembrane region" description="Helical" evidence="1">
    <location>
        <begin position="63"/>
        <end position="81"/>
    </location>
</feature>
<dbReference type="HAMAP" id="MF_02088">
    <property type="entry name" value="Q_prec_transport"/>
    <property type="match status" value="1"/>
</dbReference>
<feature type="transmembrane region" description="Helical" evidence="1">
    <location>
        <begin position="147"/>
        <end position="167"/>
    </location>
</feature>
<name>A0ABP3XT47_9FLAO</name>
<organism evidence="2 3">
    <name type="scientific">Gangjinia marincola</name>
    <dbReference type="NCBI Taxonomy" id="578463"/>
    <lineage>
        <taxon>Bacteria</taxon>
        <taxon>Pseudomonadati</taxon>
        <taxon>Bacteroidota</taxon>
        <taxon>Flavobacteriia</taxon>
        <taxon>Flavobacteriales</taxon>
        <taxon>Flavobacteriaceae</taxon>
        <taxon>Gangjinia</taxon>
    </lineage>
</organism>
<feature type="transmembrane region" description="Helical" evidence="1">
    <location>
        <begin position="29"/>
        <end position="51"/>
    </location>
</feature>
<gene>
    <name evidence="2" type="ORF">GCM10009117_05040</name>
</gene>
<keyword evidence="1" id="KW-0812">Transmembrane</keyword>
<keyword evidence="1" id="KW-1003">Cell membrane</keyword>
<keyword evidence="1" id="KW-0472">Membrane</keyword>
<keyword evidence="1" id="KW-0813">Transport</keyword>
<comment type="similarity">
    <text evidence="1">Belongs to the vitamin uptake transporter (VUT/ECF) (TC 2.A.88) family. Q precursor transporter subfamily.</text>
</comment>
<feature type="transmembrane region" description="Helical" evidence="1">
    <location>
        <begin position="173"/>
        <end position="201"/>
    </location>
</feature>
<keyword evidence="1" id="KW-1133">Transmembrane helix</keyword>
<dbReference type="Pfam" id="PF02592">
    <property type="entry name" value="Vut_1"/>
    <property type="match status" value="1"/>
</dbReference>
<dbReference type="RefSeq" id="WP_343764014.1">
    <property type="nucleotide sequence ID" value="NZ_BAAAFG010000002.1"/>
</dbReference>
<dbReference type="Proteomes" id="UP001500507">
    <property type="component" value="Unassembled WGS sequence"/>
</dbReference>
<evidence type="ECO:0000256" key="1">
    <source>
        <dbReference type="HAMAP-Rule" id="MF_02088"/>
    </source>
</evidence>
<keyword evidence="3" id="KW-1185">Reference proteome</keyword>
<comment type="caution">
    <text evidence="2">The sequence shown here is derived from an EMBL/GenBank/DDBJ whole genome shotgun (WGS) entry which is preliminary data.</text>
</comment>
<dbReference type="NCBIfam" id="TIGR00697">
    <property type="entry name" value="queuosine precursor transporter"/>
    <property type="match status" value="1"/>
</dbReference>
<evidence type="ECO:0000313" key="2">
    <source>
        <dbReference type="EMBL" id="GAA0871358.1"/>
    </source>
</evidence>
<feature type="transmembrane region" description="Helical" evidence="1">
    <location>
        <begin position="101"/>
        <end position="126"/>
    </location>
</feature>
<comment type="function">
    <text evidence="1">Involved in the import of queuosine (Q) precursors, required for Q precursor salvage.</text>
</comment>
<sequence>MILSALFITSLVVSNLIFQKFFSWDFFGIYTFEISVGILPYPITFLITDLISEIYGKKKANQVVTAGIFASFFSLLIVFVADATPATIWSPIGNEVFTNVFGATAIAVFSSMLAYLLAQYIDIYIYHFWKRLTKGKHLWLRNNFSTFLSQFVDTAAILLLLCGFGEIKWELFWSLLLSGFLFKVLVAALDTPLLYLGVYLFNKRFELNGKEIAFIEANESTTL</sequence>
<dbReference type="PANTHER" id="PTHR34300">
    <property type="entry name" value="QUEUOSINE PRECURSOR TRANSPORTER-RELATED"/>
    <property type="match status" value="1"/>
</dbReference>
<dbReference type="PANTHER" id="PTHR34300:SF2">
    <property type="entry name" value="QUEUOSINE PRECURSOR TRANSPORTER-RELATED"/>
    <property type="match status" value="1"/>
</dbReference>
<accession>A0ABP3XT47</accession>
<evidence type="ECO:0000313" key="3">
    <source>
        <dbReference type="Proteomes" id="UP001500507"/>
    </source>
</evidence>
<comment type="subcellular location">
    <subcellularLocation>
        <location evidence="1">Cell membrane</location>
        <topology evidence="1">Multi-pass membrane protein</topology>
    </subcellularLocation>
</comment>